<evidence type="ECO:0000256" key="12">
    <source>
        <dbReference type="ARBA" id="ARBA00042663"/>
    </source>
</evidence>
<feature type="region of interest" description="Disordered" evidence="13">
    <location>
        <begin position="511"/>
        <end position="616"/>
    </location>
</feature>
<dbReference type="InterPro" id="IPR009072">
    <property type="entry name" value="Histone-fold"/>
</dbReference>
<dbReference type="Proteomes" id="UP001205998">
    <property type="component" value="Unassembled WGS sequence"/>
</dbReference>
<evidence type="ECO:0000313" key="16">
    <source>
        <dbReference type="Proteomes" id="UP001205998"/>
    </source>
</evidence>
<dbReference type="GO" id="GO:0016602">
    <property type="term" value="C:CCAAT-binding factor complex"/>
    <property type="evidence" value="ECO:0007669"/>
    <property type="project" value="TreeGrafter"/>
</dbReference>
<feature type="region of interest" description="Disordered" evidence="13">
    <location>
        <begin position="380"/>
        <end position="468"/>
    </location>
</feature>
<evidence type="ECO:0000256" key="7">
    <source>
        <dbReference type="ARBA" id="ARBA00025263"/>
    </source>
</evidence>
<evidence type="ECO:0000256" key="2">
    <source>
        <dbReference type="ARBA" id="ARBA00023015"/>
    </source>
</evidence>
<dbReference type="CDD" id="cd22908">
    <property type="entry name" value="HFD_NFYC-like"/>
    <property type="match status" value="1"/>
</dbReference>
<feature type="compositionally biased region" description="Polar residues" evidence="13">
    <location>
        <begin position="457"/>
        <end position="468"/>
    </location>
</feature>
<dbReference type="GO" id="GO:0001228">
    <property type="term" value="F:DNA-binding transcription activator activity, RNA polymerase II-specific"/>
    <property type="evidence" value="ECO:0007669"/>
    <property type="project" value="TreeGrafter"/>
</dbReference>
<keyword evidence="3" id="KW-0238">DNA-binding</keyword>
<accession>A0AAD5ARS0</accession>
<proteinExistence type="inferred from homology"/>
<evidence type="ECO:0000256" key="13">
    <source>
        <dbReference type="SAM" id="MobiDB-lite"/>
    </source>
</evidence>
<feature type="compositionally biased region" description="Basic and acidic residues" evidence="13">
    <location>
        <begin position="174"/>
        <end position="192"/>
    </location>
</feature>
<dbReference type="Gene3D" id="1.10.20.10">
    <property type="entry name" value="Histone, subunit A"/>
    <property type="match status" value="1"/>
</dbReference>
<sequence>MGEAAAYFNRANGEAVCKIPAECESIISSEMRRNHTEHMFLSNGESALTIQSGLVPRPTPLPQWTSIREYLTYLNLNEPIIGLGDLVQEEDSFSSDGKAVLQYRCRLCAVQMDLFDMTTHVVGRRHRQKYLERHRKELVTWEKTSEKQAGVVARAKAAIVEKQEGWGNPVPLVRSERGRLQRNRGAEQERPPLLRGNVSSGRDGDEHSFYNRSRMNEDEYRGPSHYPEDNQYNKSFRDEVSPHPSSSGDNRYDAPYSKDDRQQTSYRETDYMERPNWKEKMKAGSFSDDGSCNRQSLDKGDPQPYQEKWYPETNSSRGAYKSGDDDYYEGNISQSRFGESGIESWKQDSVRMQEPMYTTLHGSGPGADKRQWQSRNLPYTEQGRDRFQDMDEPGHGSSEMQDYNKRPSYYPSEDATPAKKQRKSRFSDGSTPEMNFAQKSQFDSVASKYQQKGRAAPTTSQAFGNTESTAAPKMENVLDILNGIQIENVQEANFLKEKLCDLLKEFQLNKAQRSRTSTDYSDGYHGGNEMESRRDMPEPRHLDDQGFQEPARYDRDFQDPRDYSHTRHVEEKPKSMRQNRGPDEPEYQWDSYRTGSAGRSDDRMSRHPDDRRGYRGLESAWNSRPLREEERFYPGEHRYQHDYRSGGDLYDPFEPSSSPPLETGSSTLDKLASTLLELVAHLEMSGDSFGSAATDAQQNLQSFWPRVMEEIRNLTVKDFRVQELPLARIKKIMKLDEDVKMISAEAPVLFAKAAQIFITELTLRAWIHTEDNKRRTLQRNDIAMAITKFDQFDFLIDIVPRDDLKPPKRQEEVRQSVASTEPVQYYFTLAQQPGAVQVQGQQQGQQVATPTTATTLQPGQIIIAQPQQGQVLQGTTMQQLQQVQVAQSQATPITSAPVTMQVGEGQQVQIVQAAAQGQAQAQAAQSAGQTMQVMQQIITNTGEIQQIPVQLNAGGLQYIRLAQPVSGAQVVQGQIQTLATNAQQVSQTEVQQGQQQFSQFTDGQQLYQIQQVTMPAGQELTQPMFIQSTSQTADGQVTTQVSAD</sequence>
<evidence type="ECO:0000256" key="1">
    <source>
        <dbReference type="ARBA" id="ARBA00004123"/>
    </source>
</evidence>
<name>A0AAD5ARS0_SILAS</name>
<feature type="compositionally biased region" description="Polar residues" evidence="13">
    <location>
        <begin position="511"/>
        <end position="520"/>
    </location>
</feature>
<keyword evidence="4" id="KW-0010">Activator</keyword>
<feature type="region of interest" description="Disordered" evidence="13">
    <location>
        <begin position="643"/>
        <end position="665"/>
    </location>
</feature>
<dbReference type="PANTHER" id="PTHR10252">
    <property type="entry name" value="HISTONE-LIKE TRANSCRIPTION FACTOR CCAAT-RELATED"/>
    <property type="match status" value="1"/>
</dbReference>
<dbReference type="InterPro" id="IPR007125">
    <property type="entry name" value="H2A/H2B/H3"/>
</dbReference>
<feature type="compositionally biased region" description="Polar residues" evidence="13">
    <location>
        <begin position="427"/>
        <end position="450"/>
    </location>
</feature>
<dbReference type="SUPFAM" id="SSF47113">
    <property type="entry name" value="Histone-fold"/>
    <property type="match status" value="1"/>
</dbReference>
<feature type="domain" description="Core Histone H2A/H2B/H3" evidence="14">
    <location>
        <begin position="709"/>
        <end position="786"/>
    </location>
</feature>
<dbReference type="GO" id="GO:0000978">
    <property type="term" value="F:RNA polymerase II cis-regulatory region sequence-specific DNA binding"/>
    <property type="evidence" value="ECO:0007669"/>
    <property type="project" value="TreeGrafter"/>
</dbReference>
<dbReference type="GO" id="GO:0046982">
    <property type="term" value="F:protein heterodimerization activity"/>
    <property type="evidence" value="ECO:0007669"/>
    <property type="project" value="InterPro"/>
</dbReference>
<evidence type="ECO:0000256" key="5">
    <source>
        <dbReference type="ARBA" id="ARBA00023163"/>
    </source>
</evidence>
<organism evidence="15 16">
    <name type="scientific">Silurus asotus</name>
    <name type="common">Amur catfish</name>
    <name type="synonym">Parasilurus asotus</name>
    <dbReference type="NCBI Taxonomy" id="30991"/>
    <lineage>
        <taxon>Eukaryota</taxon>
        <taxon>Metazoa</taxon>
        <taxon>Chordata</taxon>
        <taxon>Craniata</taxon>
        <taxon>Vertebrata</taxon>
        <taxon>Euteleostomi</taxon>
        <taxon>Actinopterygii</taxon>
        <taxon>Neopterygii</taxon>
        <taxon>Teleostei</taxon>
        <taxon>Ostariophysi</taxon>
        <taxon>Siluriformes</taxon>
        <taxon>Siluridae</taxon>
        <taxon>Silurus</taxon>
    </lineage>
</organism>
<dbReference type="PANTHER" id="PTHR10252:SF8">
    <property type="entry name" value="NUCLEAR TRANSCRIPTION FACTOR Y SUBUNIT GAMMA"/>
    <property type="match status" value="1"/>
</dbReference>
<comment type="caution">
    <text evidence="15">The sequence shown here is derived from an EMBL/GenBank/DDBJ whole genome shotgun (WGS) entry which is preliminary data.</text>
</comment>
<keyword evidence="6" id="KW-0539">Nucleus</keyword>
<feature type="compositionally biased region" description="Polar residues" evidence="13">
    <location>
        <begin position="655"/>
        <end position="665"/>
    </location>
</feature>
<evidence type="ECO:0000313" key="15">
    <source>
        <dbReference type="EMBL" id="KAI5621558.1"/>
    </source>
</evidence>
<dbReference type="Pfam" id="PF00125">
    <property type="entry name" value="Histone"/>
    <property type="match status" value="1"/>
</dbReference>
<comment type="subunit">
    <text evidence="8">Heterotrimeric transcription factor composed of three components, NF-YA, NF-YB and NF-YC. NF-YB and NF-YC must interact and dimerize for NF-YA association and DNA binding.</text>
</comment>
<feature type="compositionally biased region" description="Basic and acidic residues" evidence="13">
    <location>
        <begin position="202"/>
        <end position="228"/>
    </location>
</feature>
<dbReference type="AlphaFoldDB" id="A0AAD5ARS0"/>
<keyword evidence="5" id="KW-0804">Transcription</keyword>
<keyword evidence="2" id="KW-0805">Transcription regulation</keyword>
<feature type="compositionally biased region" description="Basic and acidic residues" evidence="13">
    <location>
        <begin position="599"/>
        <end position="615"/>
    </location>
</feature>
<feature type="compositionally biased region" description="Basic and acidic residues" evidence="13">
    <location>
        <begin position="382"/>
        <end position="394"/>
    </location>
</feature>
<gene>
    <name evidence="15" type="ORF">C0J50_18967</name>
</gene>
<comment type="subcellular location">
    <subcellularLocation>
        <location evidence="1">Nucleus</location>
    </subcellularLocation>
</comment>
<dbReference type="EMBL" id="MU551632">
    <property type="protein sequence ID" value="KAI5621558.1"/>
    <property type="molecule type" value="Genomic_DNA"/>
</dbReference>
<evidence type="ECO:0000256" key="11">
    <source>
        <dbReference type="ARBA" id="ARBA00042333"/>
    </source>
</evidence>
<feature type="region of interest" description="Disordered" evidence="13">
    <location>
        <begin position="168"/>
        <end position="335"/>
    </location>
</feature>
<dbReference type="FunFam" id="1.10.20.10:FF:000006">
    <property type="entry name" value="Nuclear transcription factor Y subunit gamma"/>
    <property type="match status" value="1"/>
</dbReference>
<evidence type="ECO:0000259" key="14">
    <source>
        <dbReference type="Pfam" id="PF00125"/>
    </source>
</evidence>
<dbReference type="InterPro" id="IPR050568">
    <property type="entry name" value="Transcr_DNA_Rep_Reg"/>
</dbReference>
<comment type="similarity">
    <text evidence="9">Belongs to the NFYC/HAP5 subunit family.</text>
</comment>
<evidence type="ECO:0000256" key="8">
    <source>
        <dbReference type="ARBA" id="ARBA00025911"/>
    </source>
</evidence>
<keyword evidence="16" id="KW-1185">Reference proteome</keyword>
<feature type="compositionally biased region" description="Basic and acidic residues" evidence="13">
    <location>
        <begin position="551"/>
        <end position="574"/>
    </location>
</feature>
<evidence type="ECO:0000256" key="3">
    <source>
        <dbReference type="ARBA" id="ARBA00023125"/>
    </source>
</evidence>
<protein>
    <recommendedName>
        <fullName evidence="10">Nuclear transcription factor Y subunit gamma</fullName>
    </recommendedName>
    <alternativeName>
        <fullName evidence="11">CAAT box DNA-binding protein subunit C</fullName>
    </alternativeName>
    <alternativeName>
        <fullName evidence="12">Nuclear transcription factor Y subunit C</fullName>
    </alternativeName>
</protein>
<reference evidence="15" key="1">
    <citation type="submission" date="2018-07" db="EMBL/GenBank/DDBJ databases">
        <title>Comparative genomics of catfishes provides insights into carnivory and benthic adaptation.</title>
        <authorList>
            <person name="Zhang Y."/>
            <person name="Wang D."/>
            <person name="Peng Z."/>
            <person name="Zheng S."/>
            <person name="Shao F."/>
            <person name="Tao W."/>
        </authorList>
    </citation>
    <scope>NUCLEOTIDE SEQUENCE</scope>
    <source>
        <strain evidence="15">Chongqing</strain>
    </source>
</reference>
<feature type="compositionally biased region" description="Basic and acidic residues" evidence="13">
    <location>
        <begin position="528"/>
        <end position="544"/>
    </location>
</feature>
<evidence type="ECO:0000256" key="10">
    <source>
        <dbReference type="ARBA" id="ARBA00040590"/>
    </source>
</evidence>
<evidence type="ECO:0000256" key="4">
    <source>
        <dbReference type="ARBA" id="ARBA00023159"/>
    </source>
</evidence>
<evidence type="ECO:0000256" key="9">
    <source>
        <dbReference type="ARBA" id="ARBA00038129"/>
    </source>
</evidence>
<feature type="compositionally biased region" description="Basic and acidic residues" evidence="13">
    <location>
        <begin position="250"/>
        <end position="282"/>
    </location>
</feature>
<comment type="function">
    <text evidence="7">Component of the sequence-specific heterotrimeric transcription factor (NF-Y) which specifically recognizes a 5'-CCAAT-3' box motif found in the promoters of its target genes. NF-Y can function as both an activator and a repressor, depending on its interacting cofactors.</text>
</comment>
<evidence type="ECO:0000256" key="6">
    <source>
        <dbReference type="ARBA" id="ARBA00023242"/>
    </source>
</evidence>